<proteinExistence type="predicted"/>
<dbReference type="Proteomes" id="UP001556118">
    <property type="component" value="Unassembled WGS sequence"/>
</dbReference>
<feature type="chain" id="PRO_5046004187" evidence="2">
    <location>
        <begin position="25"/>
        <end position="163"/>
    </location>
</feature>
<dbReference type="RefSeq" id="WP_367775130.1">
    <property type="nucleotide sequence ID" value="NZ_JBFNXR010000052.1"/>
</dbReference>
<comment type="caution">
    <text evidence="4">The sequence shown here is derived from an EMBL/GenBank/DDBJ whole genome shotgun (WGS) entry which is preliminary data.</text>
</comment>
<feature type="compositionally biased region" description="Basic and acidic residues" evidence="1">
    <location>
        <begin position="28"/>
        <end position="41"/>
    </location>
</feature>
<name>A0ABV3RG70_9SPHN</name>
<gene>
    <name evidence="4" type="ORF">ABUH87_16110</name>
</gene>
<keyword evidence="5" id="KW-1185">Reference proteome</keyword>
<evidence type="ECO:0000256" key="2">
    <source>
        <dbReference type="SAM" id="SignalP"/>
    </source>
</evidence>
<evidence type="ECO:0000259" key="3">
    <source>
        <dbReference type="SMART" id="SM00754"/>
    </source>
</evidence>
<dbReference type="Pfam" id="PF07452">
    <property type="entry name" value="CHRD"/>
    <property type="match status" value="1"/>
</dbReference>
<dbReference type="EMBL" id="JBFNXR010000052">
    <property type="protein sequence ID" value="MEW9856664.1"/>
    <property type="molecule type" value="Genomic_DNA"/>
</dbReference>
<sequence>MNLTFVAASALAALSLASPGGAQSAPADHAKHASHTGKETVRPKLMGGIKLSASLTGAVETPKGDPDGAGQFAARLNSLHTQLCYTLTSAMIAAPTAAHIHVGKGGEAGPPVVPLQPQAATETCVPIDKAVADKIIADPASYYVNVHNAEFPGGAVRGQLTKG</sequence>
<organism evidence="4 5">
    <name type="scientific">Novosphingobium rhizovicinum</name>
    <dbReference type="NCBI Taxonomy" id="3228928"/>
    <lineage>
        <taxon>Bacteria</taxon>
        <taxon>Pseudomonadati</taxon>
        <taxon>Pseudomonadota</taxon>
        <taxon>Alphaproteobacteria</taxon>
        <taxon>Sphingomonadales</taxon>
        <taxon>Sphingomonadaceae</taxon>
        <taxon>Novosphingobium</taxon>
    </lineage>
</organism>
<evidence type="ECO:0000313" key="5">
    <source>
        <dbReference type="Proteomes" id="UP001556118"/>
    </source>
</evidence>
<evidence type="ECO:0000256" key="1">
    <source>
        <dbReference type="SAM" id="MobiDB-lite"/>
    </source>
</evidence>
<reference evidence="4 5" key="1">
    <citation type="submission" date="2024-06" db="EMBL/GenBank/DDBJ databases">
        <title>Novosphingobium rhizovicinus M1R2S20.</title>
        <authorList>
            <person name="Sun J.-Q."/>
        </authorList>
    </citation>
    <scope>NUCLEOTIDE SEQUENCE [LARGE SCALE GENOMIC DNA]</scope>
    <source>
        <strain evidence="4 5">M1R2S20</strain>
    </source>
</reference>
<keyword evidence="2" id="KW-0732">Signal</keyword>
<evidence type="ECO:0000313" key="4">
    <source>
        <dbReference type="EMBL" id="MEW9856664.1"/>
    </source>
</evidence>
<feature type="region of interest" description="Disordered" evidence="1">
    <location>
        <begin position="21"/>
        <end position="41"/>
    </location>
</feature>
<dbReference type="InterPro" id="IPR010895">
    <property type="entry name" value="CHRD"/>
</dbReference>
<feature type="domain" description="CHRD" evidence="3">
    <location>
        <begin position="49"/>
        <end position="162"/>
    </location>
</feature>
<protein>
    <submittedName>
        <fullName evidence="4">CHRD domain-containing protein</fullName>
    </submittedName>
</protein>
<accession>A0ABV3RG70</accession>
<feature type="signal peptide" evidence="2">
    <location>
        <begin position="1"/>
        <end position="24"/>
    </location>
</feature>
<dbReference type="SMART" id="SM00754">
    <property type="entry name" value="CHRD"/>
    <property type="match status" value="1"/>
</dbReference>